<evidence type="ECO:0000259" key="7">
    <source>
        <dbReference type="PROSITE" id="PS50850"/>
    </source>
</evidence>
<keyword evidence="9" id="KW-1185">Reference proteome</keyword>
<organism evidence="8 9">
    <name type="scientific">Zavarzinia aquatilis</name>
    <dbReference type="NCBI Taxonomy" id="2211142"/>
    <lineage>
        <taxon>Bacteria</taxon>
        <taxon>Pseudomonadati</taxon>
        <taxon>Pseudomonadota</taxon>
        <taxon>Alphaproteobacteria</taxon>
        <taxon>Rhodospirillales</taxon>
        <taxon>Zavarziniaceae</taxon>
        <taxon>Zavarzinia</taxon>
    </lineage>
</organism>
<dbReference type="OrthoDB" id="9788453at2"/>
<dbReference type="PANTHER" id="PTHR43124:SF8">
    <property type="entry name" value="INNER MEMBRANE TRANSPORT PROTEIN YDHP"/>
    <property type="match status" value="1"/>
</dbReference>
<dbReference type="InterPro" id="IPR036259">
    <property type="entry name" value="MFS_trans_sf"/>
</dbReference>
<dbReference type="GO" id="GO:0022857">
    <property type="term" value="F:transmembrane transporter activity"/>
    <property type="evidence" value="ECO:0007669"/>
    <property type="project" value="InterPro"/>
</dbReference>
<feature type="transmembrane region" description="Helical" evidence="6">
    <location>
        <begin position="236"/>
        <end position="255"/>
    </location>
</feature>
<feature type="domain" description="Major facilitator superfamily (MFS) profile" evidence="7">
    <location>
        <begin position="4"/>
        <end position="382"/>
    </location>
</feature>
<dbReference type="Proteomes" id="UP000245461">
    <property type="component" value="Unassembled WGS sequence"/>
</dbReference>
<keyword evidence="2" id="KW-1003">Cell membrane</keyword>
<name>A0A317EFQ6_9PROT</name>
<dbReference type="EMBL" id="QGLE01000001">
    <property type="protein sequence ID" value="PWR25432.1"/>
    <property type="molecule type" value="Genomic_DNA"/>
</dbReference>
<dbReference type="InterPro" id="IPR011701">
    <property type="entry name" value="MFS"/>
</dbReference>
<dbReference type="Gene3D" id="1.20.1250.20">
    <property type="entry name" value="MFS general substrate transporter like domains"/>
    <property type="match status" value="2"/>
</dbReference>
<dbReference type="AlphaFoldDB" id="A0A317EFQ6"/>
<feature type="transmembrane region" description="Helical" evidence="6">
    <location>
        <begin position="295"/>
        <end position="314"/>
    </location>
</feature>
<dbReference type="RefSeq" id="WP_109901419.1">
    <property type="nucleotide sequence ID" value="NZ_QGLE01000001.1"/>
</dbReference>
<evidence type="ECO:0000256" key="6">
    <source>
        <dbReference type="SAM" id="Phobius"/>
    </source>
</evidence>
<feature type="transmembrane region" description="Helical" evidence="6">
    <location>
        <begin position="42"/>
        <end position="63"/>
    </location>
</feature>
<accession>A0A317EFQ6</accession>
<dbReference type="Pfam" id="PF07690">
    <property type="entry name" value="MFS_1"/>
    <property type="match status" value="1"/>
</dbReference>
<protein>
    <submittedName>
        <fullName evidence="8">MFS transporter</fullName>
    </submittedName>
</protein>
<keyword evidence="4 6" id="KW-1133">Transmembrane helix</keyword>
<evidence type="ECO:0000256" key="2">
    <source>
        <dbReference type="ARBA" id="ARBA00022475"/>
    </source>
</evidence>
<reference evidence="8 9" key="1">
    <citation type="submission" date="2018-05" db="EMBL/GenBank/DDBJ databases">
        <title>Zavarzinia sp. HR-AS.</title>
        <authorList>
            <person name="Lee Y."/>
            <person name="Jeon C.O."/>
        </authorList>
    </citation>
    <scope>NUCLEOTIDE SEQUENCE [LARGE SCALE GENOMIC DNA]</scope>
    <source>
        <strain evidence="8 9">HR-AS</strain>
    </source>
</reference>
<comment type="subcellular location">
    <subcellularLocation>
        <location evidence="1">Cell membrane</location>
        <topology evidence="1">Multi-pass membrane protein</topology>
    </subcellularLocation>
</comment>
<evidence type="ECO:0000256" key="5">
    <source>
        <dbReference type="ARBA" id="ARBA00023136"/>
    </source>
</evidence>
<dbReference type="CDD" id="cd17324">
    <property type="entry name" value="MFS_NepI_like"/>
    <property type="match status" value="1"/>
</dbReference>
<feature type="transmembrane region" description="Helical" evidence="6">
    <location>
        <begin position="199"/>
        <end position="224"/>
    </location>
</feature>
<comment type="caution">
    <text evidence="8">The sequence shown here is derived from an EMBL/GenBank/DDBJ whole genome shotgun (WGS) entry which is preliminary data.</text>
</comment>
<dbReference type="PANTHER" id="PTHR43124">
    <property type="entry name" value="PURINE EFFLUX PUMP PBUE"/>
    <property type="match status" value="1"/>
</dbReference>
<dbReference type="GO" id="GO:0005886">
    <property type="term" value="C:plasma membrane"/>
    <property type="evidence" value="ECO:0007669"/>
    <property type="project" value="UniProtKB-SubCell"/>
</dbReference>
<feature type="transmembrane region" description="Helical" evidence="6">
    <location>
        <begin position="267"/>
        <end position="289"/>
    </location>
</feature>
<feature type="transmembrane region" description="Helical" evidence="6">
    <location>
        <begin position="95"/>
        <end position="116"/>
    </location>
</feature>
<keyword evidence="3 6" id="KW-0812">Transmembrane</keyword>
<feature type="transmembrane region" description="Helical" evidence="6">
    <location>
        <begin position="70"/>
        <end position="89"/>
    </location>
</feature>
<gene>
    <name evidence="8" type="ORF">DKG74_00150</name>
</gene>
<evidence type="ECO:0000256" key="3">
    <source>
        <dbReference type="ARBA" id="ARBA00022692"/>
    </source>
</evidence>
<evidence type="ECO:0000256" key="4">
    <source>
        <dbReference type="ARBA" id="ARBA00022989"/>
    </source>
</evidence>
<dbReference type="SUPFAM" id="SSF103473">
    <property type="entry name" value="MFS general substrate transporter"/>
    <property type="match status" value="1"/>
</dbReference>
<evidence type="ECO:0000313" key="8">
    <source>
        <dbReference type="EMBL" id="PWR25432.1"/>
    </source>
</evidence>
<evidence type="ECO:0000313" key="9">
    <source>
        <dbReference type="Proteomes" id="UP000245461"/>
    </source>
</evidence>
<dbReference type="InterPro" id="IPR020846">
    <property type="entry name" value="MFS_dom"/>
</dbReference>
<dbReference type="InterPro" id="IPR050189">
    <property type="entry name" value="MFS_Efflux_Transporters"/>
</dbReference>
<feature type="transmembrane region" description="Helical" evidence="6">
    <location>
        <begin position="159"/>
        <end position="178"/>
    </location>
</feature>
<feature type="transmembrane region" description="Helical" evidence="6">
    <location>
        <begin position="356"/>
        <end position="375"/>
    </location>
</feature>
<feature type="transmembrane region" description="Helical" evidence="6">
    <location>
        <begin position="128"/>
        <end position="147"/>
    </location>
</feature>
<proteinExistence type="predicted"/>
<sequence>MSLPLIALALAAFGIGTTEFVIMGLLLDVSRDLSVTVPQAGMLVSGYALGVALGSPILGLATARMPRRQVLLMLMGIFIAGNFYCAIAPDYWSLMAARILTSFCHGAFFGLGAVVAGEVVAPHRQASAIAMMFAGLTIANILGVPFGTALGQALGWRSTFYAVTGIGVVAAIALWAWLPHNLTVATGSLMREVRSLARLQVYLAMLLSVLASASLFSVLTYIAPILERVTHVTPEVVTYVLLVFGVGLTIGNFVGGRLADRRLMATVVGGFVAVAAILTVFGLVTSMFWPTVATVFIWGGTAFALISPLQLRVVREAVGAPNLASILNQGAFNLGNASGAWFGGIAIDGGVDYGDIAWIGVVLALTALGIALWSWRLDFRKAPQGALATSVP</sequence>
<keyword evidence="5 6" id="KW-0472">Membrane</keyword>
<dbReference type="PROSITE" id="PS50850">
    <property type="entry name" value="MFS"/>
    <property type="match status" value="1"/>
</dbReference>
<feature type="transmembrane region" description="Helical" evidence="6">
    <location>
        <begin position="326"/>
        <end position="344"/>
    </location>
</feature>
<evidence type="ECO:0000256" key="1">
    <source>
        <dbReference type="ARBA" id="ARBA00004651"/>
    </source>
</evidence>